<comment type="caution">
    <text evidence="1">The sequence shown here is derived from an EMBL/GenBank/DDBJ whole genome shotgun (WGS) entry which is preliminary data.</text>
</comment>
<proteinExistence type="predicted"/>
<dbReference type="Proteomes" id="UP000828941">
    <property type="component" value="Chromosome 3"/>
</dbReference>
<protein>
    <submittedName>
        <fullName evidence="1">Uncharacterized protein</fullName>
    </submittedName>
</protein>
<sequence>MEFPFGHPHHSHHRRDEEREDDYPPPPPPSNLSFFDRPPPPPPPSFHGADQPPPPPFPEPAHVYHSSRERPGLVSDDFEYSDYPPPPPRPGPQTDSYSYNYSSEVPPPPPASAQHVSHEVHHHGDRPHAPSFSQHKNKQVSSHFVKKPTVKVFSKADPDYYLTIQDGKLILAPSNPSDEFQHWYKDEKYSTRVKDEEGFPCFALVNKATGQAVKHAIGATHPVQLIQYNPDVLDESILWSESKDFGKGFRTIRMFSRIGTKVITSCGRLYPTEYNRGKTVVP</sequence>
<accession>A0ACB9PPA4</accession>
<name>A0ACB9PPA4_BAUVA</name>
<organism evidence="1 2">
    <name type="scientific">Bauhinia variegata</name>
    <name type="common">Purple orchid tree</name>
    <name type="synonym">Phanera variegata</name>
    <dbReference type="NCBI Taxonomy" id="167791"/>
    <lineage>
        <taxon>Eukaryota</taxon>
        <taxon>Viridiplantae</taxon>
        <taxon>Streptophyta</taxon>
        <taxon>Embryophyta</taxon>
        <taxon>Tracheophyta</taxon>
        <taxon>Spermatophyta</taxon>
        <taxon>Magnoliopsida</taxon>
        <taxon>eudicotyledons</taxon>
        <taxon>Gunneridae</taxon>
        <taxon>Pentapetalae</taxon>
        <taxon>rosids</taxon>
        <taxon>fabids</taxon>
        <taxon>Fabales</taxon>
        <taxon>Fabaceae</taxon>
        <taxon>Cercidoideae</taxon>
        <taxon>Cercideae</taxon>
        <taxon>Bauhiniinae</taxon>
        <taxon>Bauhinia</taxon>
    </lineage>
</organism>
<evidence type="ECO:0000313" key="1">
    <source>
        <dbReference type="EMBL" id="KAI4350385.1"/>
    </source>
</evidence>
<evidence type="ECO:0000313" key="2">
    <source>
        <dbReference type="Proteomes" id="UP000828941"/>
    </source>
</evidence>
<dbReference type="EMBL" id="CM039428">
    <property type="protein sequence ID" value="KAI4350385.1"/>
    <property type="molecule type" value="Genomic_DNA"/>
</dbReference>
<gene>
    <name evidence="1" type="ORF">L6164_004844</name>
</gene>
<keyword evidence="2" id="KW-1185">Reference proteome</keyword>
<reference evidence="1 2" key="1">
    <citation type="journal article" date="2022" name="DNA Res.">
        <title>Chromosomal-level genome assembly of the orchid tree Bauhinia variegata (Leguminosae; Cercidoideae) supports the allotetraploid origin hypothesis of Bauhinia.</title>
        <authorList>
            <person name="Zhong Y."/>
            <person name="Chen Y."/>
            <person name="Zheng D."/>
            <person name="Pang J."/>
            <person name="Liu Y."/>
            <person name="Luo S."/>
            <person name="Meng S."/>
            <person name="Qian L."/>
            <person name="Wei D."/>
            <person name="Dai S."/>
            <person name="Zhou R."/>
        </authorList>
    </citation>
    <scope>NUCLEOTIDE SEQUENCE [LARGE SCALE GENOMIC DNA]</scope>
    <source>
        <strain evidence="1">BV-YZ2020</strain>
    </source>
</reference>